<sequence length="468" mass="53633">MKTIFSTSIPLYKLLLATGLFCCTNLVAQNHFSKKELLEDMAFLKESLEETHYNLYAYTPKSEFDANYDQIKQEMKKDSFSLLEATSLFQKIISKANNGHTEIGFPGKSYGEFANSKGTLFPLEIAFENGKSLIRKNWSNNEEIKIGSEILSINGITMANILSDIYPLISAERTYFKNAKLELYSFPRYYWQVYGKQDSFEVAIKSNGVTKTYMIDAVDVIQGYEMKRRELIDSERNLKFLGESAYLKPGNFGGDEEEYQKFIDSAFITIKKKESKNLVVDLRNNGGGDDSYSDYLVSYFADRPFKWNSSFQLKTSAFLKEHTRKNYDTTSTFWQSVLNHENGEVYEYEIETYQPQPESKRFLGNVYVLVNRQSHSQATVTAAQIQDYGFGTIVGEETGEYPSLYASIFQFELPNTRISVNVSKGKMVRVNGSTKEEGVIPDIYIKDHLLDEDDEILDGLLELTNQDY</sequence>
<reference evidence="3 4" key="1">
    <citation type="submission" date="2021-03" db="EMBL/GenBank/DDBJ databases">
        <title>Muricauda sp. CAU 1631 isolated from Incheon.</title>
        <authorList>
            <person name="Kim W."/>
        </authorList>
    </citation>
    <scope>NUCLEOTIDE SEQUENCE [LARGE SCALE GENOMIC DNA]</scope>
    <source>
        <strain evidence="3 4">CAU 1631</strain>
    </source>
</reference>
<feature type="signal peptide" evidence="1">
    <location>
        <begin position="1"/>
        <end position="28"/>
    </location>
</feature>
<dbReference type="Gene3D" id="3.90.226.10">
    <property type="entry name" value="2-enoyl-CoA Hydratase, Chain A, domain 1"/>
    <property type="match status" value="1"/>
</dbReference>
<feature type="chain" id="PRO_5046777785" evidence="1">
    <location>
        <begin position="29"/>
        <end position="468"/>
    </location>
</feature>
<name>A0ABS3ES68_9FLAO</name>
<dbReference type="PANTHER" id="PTHR32060">
    <property type="entry name" value="TAIL-SPECIFIC PROTEASE"/>
    <property type="match status" value="1"/>
</dbReference>
<evidence type="ECO:0000259" key="2">
    <source>
        <dbReference type="Pfam" id="PF03572"/>
    </source>
</evidence>
<accession>A0ABS3ES68</accession>
<keyword evidence="1" id="KW-0732">Signal</keyword>
<dbReference type="Proteomes" id="UP000664163">
    <property type="component" value="Unassembled WGS sequence"/>
</dbReference>
<evidence type="ECO:0000256" key="1">
    <source>
        <dbReference type="SAM" id="SignalP"/>
    </source>
</evidence>
<evidence type="ECO:0000313" key="4">
    <source>
        <dbReference type="Proteomes" id="UP000664163"/>
    </source>
</evidence>
<dbReference type="PANTHER" id="PTHR32060:SF22">
    <property type="entry name" value="CARBOXYL-TERMINAL-PROCESSING PEPTIDASE 3, CHLOROPLASTIC"/>
    <property type="match status" value="1"/>
</dbReference>
<dbReference type="InterPro" id="IPR029045">
    <property type="entry name" value="ClpP/crotonase-like_dom_sf"/>
</dbReference>
<comment type="caution">
    <text evidence="3">The sequence shown here is derived from an EMBL/GenBank/DDBJ whole genome shotgun (WGS) entry which is preliminary data.</text>
</comment>
<organism evidence="3 4">
    <name type="scientific">[Muricauda] lutisoli</name>
    <dbReference type="NCBI Taxonomy" id="2816035"/>
    <lineage>
        <taxon>Bacteria</taxon>
        <taxon>Pseudomonadati</taxon>
        <taxon>Bacteroidota</taxon>
        <taxon>Flavobacteriia</taxon>
        <taxon>Flavobacteriales</taxon>
        <taxon>Flavobacteriaceae</taxon>
        <taxon>Allomuricauda</taxon>
    </lineage>
</organism>
<dbReference type="SUPFAM" id="SSF52096">
    <property type="entry name" value="ClpP/crotonase"/>
    <property type="match status" value="1"/>
</dbReference>
<keyword evidence="4" id="KW-1185">Reference proteome</keyword>
<dbReference type="Pfam" id="PF03572">
    <property type="entry name" value="Peptidase_S41"/>
    <property type="match status" value="1"/>
</dbReference>
<proteinExistence type="predicted"/>
<dbReference type="InterPro" id="IPR005151">
    <property type="entry name" value="Tail-specific_protease"/>
</dbReference>
<dbReference type="EMBL" id="JAFLND010000001">
    <property type="protein sequence ID" value="MBO0329090.1"/>
    <property type="molecule type" value="Genomic_DNA"/>
</dbReference>
<protein>
    <submittedName>
        <fullName evidence="3">Peptidase S41</fullName>
    </submittedName>
</protein>
<evidence type="ECO:0000313" key="3">
    <source>
        <dbReference type="EMBL" id="MBO0329090.1"/>
    </source>
</evidence>
<feature type="domain" description="Tail specific protease" evidence="2">
    <location>
        <begin position="246"/>
        <end position="444"/>
    </location>
</feature>
<gene>
    <name evidence="3" type="ORF">J0X13_00925</name>
</gene>